<dbReference type="PANTHER" id="PTHR12975">
    <property type="entry name" value="TRANSPORT PROTEIN TRAPP"/>
    <property type="match status" value="1"/>
</dbReference>
<dbReference type="Pfam" id="PF12739">
    <property type="entry name" value="TRAPPC-Trs85"/>
    <property type="match status" value="1"/>
</dbReference>
<feature type="compositionally biased region" description="Low complexity" evidence="1">
    <location>
        <begin position="325"/>
        <end position="340"/>
    </location>
</feature>
<protein>
    <submittedName>
        <fullName evidence="2">ER-golgi trafficking TRAPP I complex 85 kDa subunit-domain-containing protein</fullName>
    </submittedName>
</protein>
<sequence>MWDEPGVALVFPTSSLFSLSSRGTTGSLSSRSMADLVAQALCPVVHCFATQDVVTALERNHLGSLSHLLSPFVALDNVQLRLPSTLHQRTAPRFHLHLVDRTLTPSSSPSPSPSPSSITHRDELFVDHLGHLVAHHALVSDSDLNHPPPYSLVRDAVLSRRDDPVLVPFESFSHPLAALVALSTSHPDPLNALAHLWDLVSPANLYSTDPHSARDFASPDILRFVVLVHDQGAGGGPAAWADAQRLHDTVQKTYGVHSALLPLFSAAPNAVDRLPRAEEAPALWAHLDDARERPESYAEGEEQAGEVRVVGLGFDADADADADDSGPAAVPSAPSTSTRPTFPPQRGLELSPSDLTSLRTFAREFVLQSLVPFLERRGVLLHEQWQASRRGIGG</sequence>
<dbReference type="Proteomes" id="UP000311382">
    <property type="component" value="Unassembled WGS sequence"/>
</dbReference>
<name>A0A5C5FVN3_9BASI</name>
<dbReference type="GO" id="GO:1990072">
    <property type="term" value="C:TRAPPIII protein complex"/>
    <property type="evidence" value="ECO:0007669"/>
    <property type="project" value="TreeGrafter"/>
</dbReference>
<evidence type="ECO:0000256" key="1">
    <source>
        <dbReference type="SAM" id="MobiDB-lite"/>
    </source>
</evidence>
<proteinExistence type="predicted"/>
<organism evidence="2 3">
    <name type="scientific">Rhodotorula diobovata</name>
    <dbReference type="NCBI Taxonomy" id="5288"/>
    <lineage>
        <taxon>Eukaryota</taxon>
        <taxon>Fungi</taxon>
        <taxon>Dikarya</taxon>
        <taxon>Basidiomycota</taxon>
        <taxon>Pucciniomycotina</taxon>
        <taxon>Microbotryomycetes</taxon>
        <taxon>Sporidiobolales</taxon>
        <taxon>Sporidiobolaceae</taxon>
        <taxon>Rhodotorula</taxon>
    </lineage>
</organism>
<evidence type="ECO:0000313" key="3">
    <source>
        <dbReference type="Proteomes" id="UP000311382"/>
    </source>
</evidence>
<feature type="non-terminal residue" evidence="2">
    <location>
        <position position="394"/>
    </location>
</feature>
<accession>A0A5C5FVN3</accession>
<dbReference type="STRING" id="5288.A0A5C5FVN3"/>
<dbReference type="AlphaFoldDB" id="A0A5C5FVN3"/>
<reference evidence="2 3" key="1">
    <citation type="submission" date="2019-03" db="EMBL/GenBank/DDBJ databases">
        <title>Rhodosporidium diobovatum UCD-FST 08-225 genome sequencing, assembly, and annotation.</title>
        <authorList>
            <person name="Fakankun I.U."/>
            <person name="Fristensky B."/>
            <person name="Levin D.B."/>
        </authorList>
    </citation>
    <scope>NUCLEOTIDE SEQUENCE [LARGE SCALE GENOMIC DNA]</scope>
    <source>
        <strain evidence="2 3">UCD-FST 08-225</strain>
    </source>
</reference>
<dbReference type="EMBL" id="SOZI01000071">
    <property type="protein sequence ID" value="TNY20262.1"/>
    <property type="molecule type" value="Genomic_DNA"/>
</dbReference>
<dbReference type="OrthoDB" id="203724at2759"/>
<keyword evidence="3" id="KW-1185">Reference proteome</keyword>
<gene>
    <name evidence="2" type="ORF">DMC30DRAFT_262972</name>
</gene>
<dbReference type="InterPro" id="IPR024420">
    <property type="entry name" value="TRAPP_III_complex_Trs85"/>
</dbReference>
<comment type="caution">
    <text evidence="2">The sequence shown here is derived from an EMBL/GenBank/DDBJ whole genome shotgun (WGS) entry which is preliminary data.</text>
</comment>
<evidence type="ECO:0000313" key="2">
    <source>
        <dbReference type="EMBL" id="TNY20262.1"/>
    </source>
</evidence>
<feature type="region of interest" description="Disordered" evidence="1">
    <location>
        <begin position="318"/>
        <end position="350"/>
    </location>
</feature>
<dbReference type="PANTHER" id="PTHR12975:SF6">
    <property type="entry name" value="TRAFFICKING PROTEIN PARTICLE COMPLEX SUBUNIT 8"/>
    <property type="match status" value="1"/>
</dbReference>